<accession>A0ABS8LXQ0</accession>
<keyword evidence="4" id="KW-0732">Signal</keyword>
<feature type="chain" id="PRO_5047055082" evidence="4">
    <location>
        <begin position="20"/>
        <end position="791"/>
    </location>
</feature>
<dbReference type="RefSeq" id="WP_229998972.1">
    <property type="nucleotide sequence ID" value="NZ_JAJJMN010000001.1"/>
</dbReference>
<comment type="caution">
    <text evidence="6">The sequence shown here is derived from an EMBL/GenBank/DDBJ whole genome shotgun (WGS) entry which is preliminary data.</text>
</comment>
<dbReference type="Pfam" id="PF14905">
    <property type="entry name" value="OMP_b-brl_3"/>
    <property type="match status" value="1"/>
</dbReference>
<protein>
    <submittedName>
        <fullName evidence="6">Outer membrane beta-barrel family protein</fullName>
    </submittedName>
</protein>
<dbReference type="InterPro" id="IPR036942">
    <property type="entry name" value="Beta-barrel_TonB_sf"/>
</dbReference>
<organism evidence="6 7">
    <name type="scientific">Flavobacterium lipolyticum</name>
    <dbReference type="NCBI Taxonomy" id="2893754"/>
    <lineage>
        <taxon>Bacteria</taxon>
        <taxon>Pseudomonadati</taxon>
        <taxon>Bacteroidota</taxon>
        <taxon>Flavobacteriia</taxon>
        <taxon>Flavobacteriales</taxon>
        <taxon>Flavobacteriaceae</taxon>
        <taxon>Flavobacterium</taxon>
    </lineage>
</organism>
<dbReference type="InterPro" id="IPR041700">
    <property type="entry name" value="OMP_b-brl_3"/>
</dbReference>
<evidence type="ECO:0000256" key="2">
    <source>
        <dbReference type="ARBA" id="ARBA00023136"/>
    </source>
</evidence>
<proteinExistence type="predicted"/>
<reference evidence="6" key="1">
    <citation type="submission" date="2021-11" db="EMBL/GenBank/DDBJ databases">
        <title>Description of novel Flavobacterium species.</title>
        <authorList>
            <person name="Saticioglu I.B."/>
            <person name="Ay H."/>
            <person name="Altun S."/>
            <person name="Duman M."/>
        </authorList>
    </citation>
    <scope>NUCLEOTIDE SEQUENCE</scope>
    <source>
        <strain evidence="6">F-126</strain>
    </source>
</reference>
<feature type="domain" description="Outer membrane protein beta-barrel" evidence="5">
    <location>
        <begin position="367"/>
        <end position="766"/>
    </location>
</feature>
<dbReference type="PANTHER" id="PTHR40980:SF4">
    <property type="entry name" value="TONB-DEPENDENT RECEPTOR-LIKE BETA-BARREL DOMAIN-CONTAINING PROTEIN"/>
    <property type="match status" value="1"/>
</dbReference>
<keyword evidence="2" id="KW-0472">Membrane</keyword>
<keyword evidence="3" id="KW-0998">Cell outer membrane</keyword>
<comment type="subcellular location">
    <subcellularLocation>
        <location evidence="1">Cell outer membrane</location>
    </subcellularLocation>
</comment>
<evidence type="ECO:0000313" key="6">
    <source>
        <dbReference type="EMBL" id="MCC9017355.1"/>
    </source>
</evidence>
<sequence length="791" mass="91502">MQTKFILLLSFMSISFISAQNISYNGIIVEINKEKSTEFTISLINTKNSAVKFSEVALNNSFHFTNIPIGKYYRCLSYENINQCDSIYLTENIFNDTIKILKDEKLAEVVVTSKKKLIENKQGILTINVQNSPVMSSGNAFEMLAKLPGISFNMSSDTFRLKGKSGVQIQIDDNTLYLTESELIQYLKTISAQDVSLLEINSLPSSKYDASGHGGIVNIKTKKNKREGFFVGATMTSTQGQYYKQEQNIKFQFNTKKNKYFVQYSKNNITDFEKADTKRLFASNETRQYTFAKIISKTNAINSQFEHQFKKSNLLLNSTFSFYDENIIQNTHLDFYSRNSYIDSTLISKQISHNKLKDYSIGVNYTLNYDKSTFIIKSNYSSYKIRNISDLSSYSLPSNFNHGNLLNKSPNNINFIVNQLDYEHKIDSNSVIQSGAKAIFQNIDNENLFFDIKDTIEKEQLNKEKSNDYRYKEWILGGYAQYKKTIKKIDFILGSRVESNFSEGINSKNSYTLSHNKTNFFPFFSISYNHSQTNNFNVSYSKRITRPTFNNLMPFNYYVDPNTILVGNPNLKPSISHQFELQYILKQNYVFAIDYSINKNEIFQTPLQNNEILSTILTPLNIKNGNSLSFSNNSTFDLFKWWNLNFNIVMFYDTIKSSDDFLSINSYNWSNQFTTTNLFTFPNNFNLEIVNEYISPFIQGPYKTNYLFSLNSSISKTFLSKRLKASITANDILGTYKLKSTSIILDQYSFIFQKFDTKWIRFSITYKLTKGIKKQIIEADSINEEIKSRTK</sequence>
<evidence type="ECO:0000313" key="7">
    <source>
        <dbReference type="Proteomes" id="UP001430700"/>
    </source>
</evidence>
<dbReference type="SUPFAM" id="SSF56935">
    <property type="entry name" value="Porins"/>
    <property type="match status" value="1"/>
</dbReference>
<dbReference type="EMBL" id="JAJJMN010000001">
    <property type="protein sequence ID" value="MCC9017355.1"/>
    <property type="molecule type" value="Genomic_DNA"/>
</dbReference>
<evidence type="ECO:0000256" key="4">
    <source>
        <dbReference type="SAM" id="SignalP"/>
    </source>
</evidence>
<gene>
    <name evidence="6" type="ORF">LNQ34_06200</name>
</gene>
<evidence type="ECO:0000256" key="1">
    <source>
        <dbReference type="ARBA" id="ARBA00004442"/>
    </source>
</evidence>
<dbReference type="PANTHER" id="PTHR40980">
    <property type="entry name" value="PLUG DOMAIN-CONTAINING PROTEIN"/>
    <property type="match status" value="1"/>
</dbReference>
<evidence type="ECO:0000259" key="5">
    <source>
        <dbReference type="Pfam" id="PF14905"/>
    </source>
</evidence>
<dbReference type="Proteomes" id="UP001430700">
    <property type="component" value="Unassembled WGS sequence"/>
</dbReference>
<feature type="signal peptide" evidence="4">
    <location>
        <begin position="1"/>
        <end position="19"/>
    </location>
</feature>
<evidence type="ECO:0000256" key="3">
    <source>
        <dbReference type="ARBA" id="ARBA00023237"/>
    </source>
</evidence>
<name>A0ABS8LXQ0_9FLAO</name>
<dbReference type="Gene3D" id="2.40.170.20">
    <property type="entry name" value="TonB-dependent receptor, beta-barrel domain"/>
    <property type="match status" value="1"/>
</dbReference>
<keyword evidence="7" id="KW-1185">Reference proteome</keyword>